<reference evidence="6" key="1">
    <citation type="journal article" date="2014" name="Front. Microbiol.">
        <title>High frequency of phylogenetically diverse reductive dehalogenase-homologous genes in deep subseafloor sedimentary metagenomes.</title>
        <authorList>
            <person name="Kawai M."/>
            <person name="Futagami T."/>
            <person name="Toyoda A."/>
            <person name="Takaki Y."/>
            <person name="Nishi S."/>
            <person name="Hori S."/>
            <person name="Arai W."/>
            <person name="Tsubouchi T."/>
            <person name="Morono Y."/>
            <person name="Uchiyama I."/>
            <person name="Ito T."/>
            <person name="Fujiyama A."/>
            <person name="Inagaki F."/>
            <person name="Takami H."/>
        </authorList>
    </citation>
    <scope>NUCLEOTIDE SEQUENCE</scope>
    <source>
        <strain evidence="6">Expedition CK06-06</strain>
    </source>
</reference>
<dbReference type="GO" id="GO:0006353">
    <property type="term" value="P:DNA-templated transcription termination"/>
    <property type="evidence" value="ECO:0007669"/>
    <property type="project" value="UniProtKB-KW"/>
</dbReference>
<feature type="non-terminal residue" evidence="6">
    <location>
        <position position="1"/>
    </location>
</feature>
<sequence>VRIVKGPFSNFQGEILEVNSHQQRLKVLVSIFGRETPVELEYVNVERL</sequence>
<proteinExistence type="predicted"/>
<gene>
    <name evidence="6" type="ORF">S01H1_79403</name>
</gene>
<keyword evidence="2" id="KW-0889">Transcription antitermination</keyword>
<protein>
    <recommendedName>
        <fullName evidence="5">KOW domain-containing protein</fullName>
    </recommendedName>
</protein>
<evidence type="ECO:0000259" key="5">
    <source>
        <dbReference type="Pfam" id="PF00467"/>
    </source>
</evidence>
<keyword evidence="3" id="KW-0805">Transcription regulation</keyword>
<dbReference type="Gene3D" id="2.30.30.30">
    <property type="match status" value="1"/>
</dbReference>
<feature type="domain" description="KOW" evidence="5">
    <location>
        <begin position="1"/>
        <end position="27"/>
    </location>
</feature>
<dbReference type="InterPro" id="IPR001062">
    <property type="entry name" value="Transcrpt_antiterm_NusG"/>
</dbReference>
<evidence type="ECO:0000256" key="4">
    <source>
        <dbReference type="ARBA" id="ARBA00023163"/>
    </source>
</evidence>
<dbReference type="Pfam" id="PF00467">
    <property type="entry name" value="KOW"/>
    <property type="match status" value="1"/>
</dbReference>
<comment type="caution">
    <text evidence="6">The sequence shown here is derived from an EMBL/GenBank/DDBJ whole genome shotgun (WGS) entry which is preliminary data.</text>
</comment>
<dbReference type="PRINTS" id="PR00338">
    <property type="entry name" value="NUSGTNSCPFCT"/>
</dbReference>
<dbReference type="InterPro" id="IPR015869">
    <property type="entry name" value="Transcrpt_antiterm_NusG_bac_CS"/>
</dbReference>
<dbReference type="PANTHER" id="PTHR30265">
    <property type="entry name" value="RHO-INTERACTING TRANSCRIPTION TERMINATION FACTOR NUSG"/>
    <property type="match status" value="1"/>
</dbReference>
<dbReference type="GO" id="GO:0005829">
    <property type="term" value="C:cytosol"/>
    <property type="evidence" value="ECO:0007669"/>
    <property type="project" value="TreeGrafter"/>
</dbReference>
<dbReference type="GO" id="GO:0031564">
    <property type="term" value="P:transcription antitermination"/>
    <property type="evidence" value="ECO:0007669"/>
    <property type="project" value="UniProtKB-KW"/>
</dbReference>
<dbReference type="GO" id="GO:0032784">
    <property type="term" value="P:regulation of DNA-templated transcription elongation"/>
    <property type="evidence" value="ECO:0007669"/>
    <property type="project" value="InterPro"/>
</dbReference>
<evidence type="ECO:0000256" key="3">
    <source>
        <dbReference type="ARBA" id="ARBA00023015"/>
    </source>
</evidence>
<dbReference type="PROSITE" id="PS01014">
    <property type="entry name" value="NUSG"/>
    <property type="match status" value="1"/>
</dbReference>
<dbReference type="AlphaFoldDB" id="X0YUV5"/>
<dbReference type="InterPro" id="IPR014722">
    <property type="entry name" value="Rib_uL2_dom2"/>
</dbReference>
<evidence type="ECO:0000256" key="2">
    <source>
        <dbReference type="ARBA" id="ARBA00022814"/>
    </source>
</evidence>
<dbReference type="InterPro" id="IPR005824">
    <property type="entry name" value="KOW"/>
</dbReference>
<accession>X0YUV5</accession>
<dbReference type="SUPFAM" id="SSF50104">
    <property type="entry name" value="Translation proteins SH3-like domain"/>
    <property type="match status" value="1"/>
</dbReference>
<evidence type="ECO:0000313" key="6">
    <source>
        <dbReference type="EMBL" id="GAG52118.1"/>
    </source>
</evidence>
<dbReference type="CDD" id="cd06091">
    <property type="entry name" value="KOW_NusG"/>
    <property type="match status" value="1"/>
</dbReference>
<keyword evidence="1" id="KW-0806">Transcription termination</keyword>
<organism evidence="6">
    <name type="scientific">marine sediment metagenome</name>
    <dbReference type="NCBI Taxonomy" id="412755"/>
    <lineage>
        <taxon>unclassified sequences</taxon>
        <taxon>metagenomes</taxon>
        <taxon>ecological metagenomes</taxon>
    </lineage>
</organism>
<name>X0YUV5_9ZZZZ</name>
<dbReference type="PANTHER" id="PTHR30265:SF2">
    <property type="entry name" value="TRANSCRIPTION TERMINATION_ANTITERMINATION PROTEIN NUSG"/>
    <property type="match status" value="1"/>
</dbReference>
<dbReference type="InterPro" id="IPR043425">
    <property type="entry name" value="NusG-like"/>
</dbReference>
<keyword evidence="4" id="KW-0804">Transcription</keyword>
<dbReference type="InterPro" id="IPR008991">
    <property type="entry name" value="Translation_prot_SH3-like_sf"/>
</dbReference>
<dbReference type="EMBL" id="BARS01053523">
    <property type="protein sequence ID" value="GAG52118.1"/>
    <property type="molecule type" value="Genomic_DNA"/>
</dbReference>
<evidence type="ECO:0000256" key="1">
    <source>
        <dbReference type="ARBA" id="ARBA00022472"/>
    </source>
</evidence>